<name>A0A812QQJ7_9DINO</name>
<keyword evidence="3" id="KW-1185">Reference proteome</keyword>
<sequence>MSPMLESPSGEQARQKFAERTSLGSAFSSASIFETYRPTPESERNCCEICKPFALWLISILATAGATVPLYSVRGFILTEGSFGYNTQVSDPATSQLRRWQRAARLAEHDVGLGVPAGGVDSMADNVTWRRVALVYQMPGTDAVSSIGLQRAKVVEDSIRSLPGWQRLCGEMPPSYQGLCREGDSMVSASHATSRQVSASLAAMGVSAELGLDGNGTEVLIGTETLSRIMEEEAPGTLDRWLPKDESGAHSFFAFRSNFVFALRLDTAAASWAELILEEVEPRLVELGMMSAAREEQNDFRVYLQADNLPQLQANELRRSMNEDLPLLVFGPVSAFVATLLRGRLLVALTAAVLAFAVPVIASMGLLGGSDELLGGVEAAWGCEGSHLGLLESEGQWSKTGGGFNMYTCELSC</sequence>
<keyword evidence="1" id="KW-0812">Transmembrane</keyword>
<keyword evidence="1" id="KW-0472">Membrane</keyword>
<comment type="caution">
    <text evidence="2">The sequence shown here is derived from an EMBL/GenBank/DDBJ whole genome shotgun (WGS) entry which is preliminary data.</text>
</comment>
<evidence type="ECO:0000256" key="1">
    <source>
        <dbReference type="SAM" id="Phobius"/>
    </source>
</evidence>
<dbReference type="Proteomes" id="UP000604046">
    <property type="component" value="Unassembled WGS sequence"/>
</dbReference>
<feature type="transmembrane region" description="Helical" evidence="1">
    <location>
        <begin position="53"/>
        <end position="73"/>
    </location>
</feature>
<dbReference type="EMBL" id="CAJNDS010002261">
    <property type="protein sequence ID" value="CAE7398760.1"/>
    <property type="molecule type" value="Genomic_DNA"/>
</dbReference>
<reference evidence="2" key="1">
    <citation type="submission" date="2021-02" db="EMBL/GenBank/DDBJ databases">
        <authorList>
            <person name="Dougan E. K."/>
            <person name="Rhodes N."/>
            <person name="Thang M."/>
            <person name="Chan C."/>
        </authorList>
    </citation>
    <scope>NUCLEOTIDE SEQUENCE</scope>
</reference>
<organism evidence="2 3">
    <name type="scientific">Symbiodinium natans</name>
    <dbReference type="NCBI Taxonomy" id="878477"/>
    <lineage>
        <taxon>Eukaryota</taxon>
        <taxon>Sar</taxon>
        <taxon>Alveolata</taxon>
        <taxon>Dinophyceae</taxon>
        <taxon>Suessiales</taxon>
        <taxon>Symbiodiniaceae</taxon>
        <taxon>Symbiodinium</taxon>
    </lineage>
</organism>
<protein>
    <submittedName>
        <fullName evidence="2">Uncharacterized protein</fullName>
    </submittedName>
</protein>
<gene>
    <name evidence="2" type="ORF">SNAT2548_LOCUS21708</name>
</gene>
<dbReference type="AlphaFoldDB" id="A0A812QQJ7"/>
<accession>A0A812QQJ7</accession>
<evidence type="ECO:0000313" key="2">
    <source>
        <dbReference type="EMBL" id="CAE7398760.1"/>
    </source>
</evidence>
<evidence type="ECO:0000313" key="3">
    <source>
        <dbReference type="Proteomes" id="UP000604046"/>
    </source>
</evidence>
<keyword evidence="1" id="KW-1133">Transmembrane helix</keyword>
<feature type="transmembrane region" description="Helical" evidence="1">
    <location>
        <begin position="347"/>
        <end position="367"/>
    </location>
</feature>
<dbReference type="OrthoDB" id="426744at2759"/>
<proteinExistence type="predicted"/>